<dbReference type="RefSeq" id="WP_191870961.1">
    <property type="nucleotide sequence ID" value="NZ_BMTD01000001.1"/>
</dbReference>
<dbReference type="Proteomes" id="UP000618795">
    <property type="component" value="Unassembled WGS sequence"/>
</dbReference>
<comment type="caution">
    <text evidence="1">The sequence shown here is derived from an EMBL/GenBank/DDBJ whole genome shotgun (WGS) entry which is preliminary data.</text>
</comment>
<keyword evidence="2" id="KW-1185">Reference proteome</keyword>
<organism evidence="1 2">
    <name type="scientific">Streptomyces filipinensis</name>
    <dbReference type="NCBI Taxonomy" id="66887"/>
    <lineage>
        <taxon>Bacteria</taxon>
        <taxon>Bacillati</taxon>
        <taxon>Actinomycetota</taxon>
        <taxon>Actinomycetes</taxon>
        <taxon>Kitasatosporales</taxon>
        <taxon>Streptomycetaceae</taxon>
        <taxon>Streptomyces</taxon>
    </lineage>
</organism>
<gene>
    <name evidence="1" type="ORF">GCM10010260_05230</name>
</gene>
<evidence type="ECO:0000313" key="1">
    <source>
        <dbReference type="EMBL" id="GGU76019.1"/>
    </source>
</evidence>
<evidence type="ECO:0000313" key="2">
    <source>
        <dbReference type="Proteomes" id="UP000618795"/>
    </source>
</evidence>
<accession>A0A918I648</accession>
<name>A0A918I648_9ACTN</name>
<reference evidence="1" key="1">
    <citation type="journal article" date="2014" name="Int. J. Syst. Evol. Microbiol.">
        <title>Complete genome sequence of Corynebacterium casei LMG S-19264T (=DSM 44701T), isolated from a smear-ripened cheese.</title>
        <authorList>
            <consortium name="US DOE Joint Genome Institute (JGI-PGF)"/>
            <person name="Walter F."/>
            <person name="Albersmeier A."/>
            <person name="Kalinowski J."/>
            <person name="Ruckert C."/>
        </authorList>
    </citation>
    <scope>NUCLEOTIDE SEQUENCE</scope>
    <source>
        <strain evidence="1">JCM 4369</strain>
    </source>
</reference>
<proteinExistence type="predicted"/>
<protein>
    <submittedName>
        <fullName evidence="1">Uncharacterized protein</fullName>
    </submittedName>
</protein>
<reference evidence="1" key="2">
    <citation type="submission" date="2020-09" db="EMBL/GenBank/DDBJ databases">
        <authorList>
            <person name="Sun Q."/>
            <person name="Ohkuma M."/>
        </authorList>
    </citation>
    <scope>NUCLEOTIDE SEQUENCE</scope>
    <source>
        <strain evidence="1">JCM 4369</strain>
    </source>
</reference>
<dbReference type="AlphaFoldDB" id="A0A918I648"/>
<sequence>MDAELMTLASTAGTTVVTLLTTDAWERARTAVAALWGRAVPDRVDTVEAELLETRDLLLGTGEQTGSGTPGFDEGIAEWRGKFRRLLHTRPELAQELRRILDEELTPALPAPAPAAPVVFHANPTGNARVYQAGRDQNFHER</sequence>
<dbReference type="EMBL" id="BMTD01000001">
    <property type="protein sequence ID" value="GGU76019.1"/>
    <property type="molecule type" value="Genomic_DNA"/>
</dbReference>